<keyword evidence="2" id="KW-1003">Cell membrane</keyword>
<dbReference type="EMBL" id="MFTD01000023">
    <property type="protein sequence ID" value="OGI46352.1"/>
    <property type="molecule type" value="Genomic_DNA"/>
</dbReference>
<evidence type="ECO:0000256" key="5">
    <source>
        <dbReference type="ARBA" id="ARBA00023136"/>
    </source>
</evidence>
<evidence type="ECO:0000256" key="1">
    <source>
        <dbReference type="ARBA" id="ARBA00004651"/>
    </source>
</evidence>
<feature type="transmembrane region" description="Helical" evidence="6">
    <location>
        <begin position="394"/>
        <end position="412"/>
    </location>
</feature>
<proteinExistence type="predicted"/>
<evidence type="ECO:0000256" key="6">
    <source>
        <dbReference type="SAM" id="Phobius"/>
    </source>
</evidence>
<reference evidence="7 8" key="1">
    <citation type="journal article" date="2016" name="Nat. Commun.">
        <title>Thousands of microbial genomes shed light on interconnected biogeochemical processes in an aquifer system.</title>
        <authorList>
            <person name="Anantharaman K."/>
            <person name="Brown C.T."/>
            <person name="Hug L.A."/>
            <person name="Sharon I."/>
            <person name="Castelle C.J."/>
            <person name="Probst A.J."/>
            <person name="Thomas B.C."/>
            <person name="Singh A."/>
            <person name="Wilkins M.J."/>
            <person name="Karaoz U."/>
            <person name="Brodie E.L."/>
            <person name="Williams K.H."/>
            <person name="Hubbard S.S."/>
            <person name="Banfield J.F."/>
        </authorList>
    </citation>
    <scope>NUCLEOTIDE SEQUENCE [LARGE SCALE GENOMIC DNA]</scope>
</reference>
<feature type="transmembrane region" description="Helical" evidence="6">
    <location>
        <begin position="336"/>
        <end position="355"/>
    </location>
</feature>
<keyword evidence="5 6" id="KW-0472">Membrane</keyword>
<feature type="transmembrane region" description="Helical" evidence="6">
    <location>
        <begin position="38"/>
        <end position="57"/>
    </location>
</feature>
<dbReference type="Pfam" id="PF01943">
    <property type="entry name" value="Polysacc_synt"/>
    <property type="match status" value="1"/>
</dbReference>
<feature type="transmembrane region" description="Helical" evidence="6">
    <location>
        <begin position="259"/>
        <end position="281"/>
    </location>
</feature>
<keyword evidence="4 6" id="KW-1133">Transmembrane helix</keyword>
<dbReference type="PANTHER" id="PTHR30250">
    <property type="entry name" value="PST FAMILY PREDICTED COLANIC ACID TRANSPORTER"/>
    <property type="match status" value="1"/>
</dbReference>
<evidence type="ECO:0000256" key="2">
    <source>
        <dbReference type="ARBA" id="ARBA00022475"/>
    </source>
</evidence>
<keyword evidence="3 6" id="KW-0812">Transmembrane</keyword>
<evidence type="ECO:0000313" key="7">
    <source>
        <dbReference type="EMBL" id="OGI46352.1"/>
    </source>
</evidence>
<sequence>MNKIGNWFYRFLRKTQKYTGTDNVYLFRDGFWLTSGQMVSMAIAFLSAVAFANLLSAETYGNYKYILSLLGILAVFSLDGIRAATIQAVARGLEGSFYTGFKTKLKWGLLGSLAAIGAAIYYWSKGNNLLPIPLLIAAVSLPLMYASQISGAFLGGRKLFGVQTLYGIINQVVSVGAIITALFITKNLFWLITVYFVSHTFLNYFFYFLTKIKFQPNKKEDAKTIGYAKHLSLMSVLNYITLYLDKILLFTFIGPAQLAIYSFAVLIPEQINNIAGNLNTLAIPKLTQKSREEIKANMMKKFWKLALLTGVIIVLYIIIIPYFFKIFFPKYLSSVTYSQVFILTLISFPASLIGATFQAKMMKKELYLSKVIVHFSRIILFVILIPIYGIWGLITAEVGASVLSLFLILFLFRKF</sequence>
<evidence type="ECO:0000256" key="4">
    <source>
        <dbReference type="ARBA" id="ARBA00022989"/>
    </source>
</evidence>
<dbReference type="AlphaFoldDB" id="A0A1F6TMN4"/>
<gene>
    <name evidence="7" type="ORF">A2121_01880</name>
</gene>
<feature type="transmembrane region" description="Helical" evidence="6">
    <location>
        <begin position="189"/>
        <end position="210"/>
    </location>
</feature>
<dbReference type="InterPro" id="IPR050833">
    <property type="entry name" value="Poly_Biosynth_Transport"/>
</dbReference>
<organism evidence="7 8">
    <name type="scientific">Candidatus Nomurabacteria bacterium GWB1_40_6</name>
    <dbReference type="NCBI Taxonomy" id="1801727"/>
    <lineage>
        <taxon>Bacteria</taxon>
        <taxon>Candidatus Nomuraibacteriota</taxon>
    </lineage>
</organism>
<protein>
    <recommendedName>
        <fullName evidence="9">Polysaccharide biosynthesis protein C-terminal domain-containing protein</fullName>
    </recommendedName>
</protein>
<accession>A0A1F6TMN4</accession>
<dbReference type="Proteomes" id="UP000176484">
    <property type="component" value="Unassembled WGS sequence"/>
</dbReference>
<feature type="transmembrane region" description="Helical" evidence="6">
    <location>
        <begin position="105"/>
        <end position="123"/>
    </location>
</feature>
<feature type="transmembrane region" description="Helical" evidence="6">
    <location>
        <begin position="231"/>
        <end position="253"/>
    </location>
</feature>
<feature type="transmembrane region" description="Helical" evidence="6">
    <location>
        <begin position="159"/>
        <end position="183"/>
    </location>
</feature>
<evidence type="ECO:0000313" key="8">
    <source>
        <dbReference type="Proteomes" id="UP000176484"/>
    </source>
</evidence>
<dbReference type="PANTHER" id="PTHR30250:SF11">
    <property type="entry name" value="O-ANTIGEN TRANSPORTER-RELATED"/>
    <property type="match status" value="1"/>
</dbReference>
<comment type="subcellular location">
    <subcellularLocation>
        <location evidence="1">Cell membrane</location>
        <topology evidence="1">Multi-pass membrane protein</topology>
    </subcellularLocation>
</comment>
<feature type="transmembrane region" description="Helical" evidence="6">
    <location>
        <begin position="129"/>
        <end position="147"/>
    </location>
</feature>
<comment type="caution">
    <text evidence="7">The sequence shown here is derived from an EMBL/GenBank/DDBJ whole genome shotgun (WGS) entry which is preliminary data.</text>
</comment>
<evidence type="ECO:0008006" key="9">
    <source>
        <dbReference type="Google" id="ProtNLM"/>
    </source>
</evidence>
<name>A0A1F6TMN4_9BACT</name>
<dbReference type="GO" id="GO:0005886">
    <property type="term" value="C:plasma membrane"/>
    <property type="evidence" value="ECO:0007669"/>
    <property type="project" value="UniProtKB-SubCell"/>
</dbReference>
<feature type="transmembrane region" description="Helical" evidence="6">
    <location>
        <begin position="302"/>
        <end position="324"/>
    </location>
</feature>
<dbReference type="InterPro" id="IPR002797">
    <property type="entry name" value="Polysacc_synth"/>
</dbReference>
<feature type="transmembrane region" description="Helical" evidence="6">
    <location>
        <begin position="63"/>
        <end position="84"/>
    </location>
</feature>
<evidence type="ECO:0000256" key="3">
    <source>
        <dbReference type="ARBA" id="ARBA00022692"/>
    </source>
</evidence>